<name>A0A1I6CV17_9RHOB</name>
<feature type="chain" id="PRO_5011447960" evidence="7">
    <location>
        <begin position="31"/>
        <end position="563"/>
    </location>
</feature>
<feature type="transmembrane region" description="Helical" evidence="6">
    <location>
        <begin position="282"/>
        <end position="303"/>
    </location>
</feature>
<feature type="signal peptide" evidence="7">
    <location>
        <begin position="1"/>
        <end position="30"/>
    </location>
</feature>
<feature type="transmembrane region" description="Helical" evidence="6">
    <location>
        <begin position="254"/>
        <end position="276"/>
    </location>
</feature>
<keyword evidence="3 6" id="KW-1133">Transmembrane helix</keyword>
<evidence type="ECO:0000256" key="7">
    <source>
        <dbReference type="SAM" id="SignalP"/>
    </source>
</evidence>
<evidence type="ECO:0000256" key="2">
    <source>
        <dbReference type="ARBA" id="ARBA00022692"/>
    </source>
</evidence>
<dbReference type="InterPro" id="IPR010920">
    <property type="entry name" value="LSM_dom_sf"/>
</dbReference>
<evidence type="ECO:0000259" key="8">
    <source>
        <dbReference type="Pfam" id="PF00924"/>
    </source>
</evidence>
<keyword evidence="2 6" id="KW-0812">Transmembrane</keyword>
<reference evidence="9 10" key="1">
    <citation type="submission" date="2016-10" db="EMBL/GenBank/DDBJ databases">
        <authorList>
            <person name="de Groot N.N."/>
        </authorList>
    </citation>
    <scope>NUCLEOTIDE SEQUENCE [LARGE SCALE GENOMIC DNA]</scope>
    <source>
        <strain evidence="10">KMM 9023,NRIC 0796,JCM 17311,KCTC 23692</strain>
    </source>
</reference>
<proteinExistence type="predicted"/>
<keyword evidence="10" id="KW-1185">Reference proteome</keyword>
<feature type="transmembrane region" description="Helical" evidence="6">
    <location>
        <begin position="364"/>
        <end position="389"/>
    </location>
</feature>
<dbReference type="GO" id="GO:0008381">
    <property type="term" value="F:mechanosensitive monoatomic ion channel activity"/>
    <property type="evidence" value="ECO:0007669"/>
    <property type="project" value="UniProtKB-ARBA"/>
</dbReference>
<dbReference type="InterPro" id="IPR006685">
    <property type="entry name" value="MscS_channel_2nd"/>
</dbReference>
<dbReference type="PANTHER" id="PTHR30566">
    <property type="entry name" value="YNAI-RELATED MECHANOSENSITIVE ION CHANNEL"/>
    <property type="match status" value="1"/>
</dbReference>
<keyword evidence="7" id="KW-0732">Signal</keyword>
<gene>
    <name evidence="9" type="ORF">SAMN04515673_101421</name>
</gene>
<protein>
    <submittedName>
        <fullName evidence="9">Small-conductance mechanosensitive channel</fullName>
    </submittedName>
</protein>
<dbReference type="InterPro" id="IPR023408">
    <property type="entry name" value="MscS_beta-dom_sf"/>
</dbReference>
<dbReference type="Gene3D" id="1.10.287.1260">
    <property type="match status" value="1"/>
</dbReference>
<feature type="domain" description="Mechanosensitive ion channel MscS" evidence="8">
    <location>
        <begin position="384"/>
        <end position="449"/>
    </location>
</feature>
<evidence type="ECO:0000313" key="10">
    <source>
        <dbReference type="Proteomes" id="UP000199302"/>
    </source>
</evidence>
<sequence length="563" mass="63033">MCETRAAARVVVACLAALLAVLCLALPSAAQDGSDYWYETEPEGIGTRIGDALDRSTPRQTMRGFTNASDARDYERAARYLNLSRLSPADRATRGPEIARQLASIMERQVWIDWTGLPARPDARIERSGDSNGRAGQPRRDLHVKTLDAGGSAYDIRLARYKPPEAPALWLFTPQTVENVGPLYATYGPRKYESMIPERLKREVWGLWLWEWIVVPLSGLGALLLGWGTYALVSALSRRSERGWLKAGLERSALPLAILVMASAGQMLLSWVVSFSGPVHAFLRPTLTILMVWGVGMTFLRMLDAILHRITLRYVGEIDDRRGRDEREFYTSIYALRRLIVLVMVAVAAMVVLAQLNLFESLGLTLLASAGVLTVVFGIAGQAVLGNIIASLQIAFAKPVRIGDAILFEGDWAYVEAIFYTFLRLRTWDKRRIVVPVTYFVSKPFENWSVTEARMMRVIELWLDPRCEVDVLRRKFEALLKEDPDIEDPENTYTYATEHRPEGLKVGFYAMMPDPSTGWAVQGRLRERLLAHVRDEHPDWLPRERIMDVGAAAGGAARAGAAD</sequence>
<dbReference type="PANTHER" id="PTHR30566:SF25">
    <property type="entry name" value="INNER MEMBRANE PROTEIN"/>
    <property type="match status" value="1"/>
</dbReference>
<dbReference type="EMBL" id="FOYI01000001">
    <property type="protein sequence ID" value="SFQ97036.1"/>
    <property type="molecule type" value="Genomic_DNA"/>
</dbReference>
<dbReference type="STRING" id="871652.SAMN04515673_101421"/>
<evidence type="ECO:0000256" key="1">
    <source>
        <dbReference type="ARBA" id="ARBA00004370"/>
    </source>
</evidence>
<evidence type="ECO:0000313" key="9">
    <source>
        <dbReference type="EMBL" id="SFQ97036.1"/>
    </source>
</evidence>
<evidence type="ECO:0000256" key="6">
    <source>
        <dbReference type="SAM" id="Phobius"/>
    </source>
</evidence>
<dbReference type="Proteomes" id="UP000199302">
    <property type="component" value="Unassembled WGS sequence"/>
</dbReference>
<dbReference type="Pfam" id="PF00924">
    <property type="entry name" value="MS_channel_2nd"/>
    <property type="match status" value="1"/>
</dbReference>
<feature type="transmembrane region" description="Helical" evidence="6">
    <location>
        <begin position="339"/>
        <end position="358"/>
    </location>
</feature>
<keyword evidence="4 6" id="KW-0472">Membrane</keyword>
<accession>A0A1I6CV17</accession>
<organism evidence="9 10">
    <name type="scientific">Poseidonocella sedimentorum</name>
    <dbReference type="NCBI Taxonomy" id="871652"/>
    <lineage>
        <taxon>Bacteria</taxon>
        <taxon>Pseudomonadati</taxon>
        <taxon>Pseudomonadota</taxon>
        <taxon>Alphaproteobacteria</taxon>
        <taxon>Rhodobacterales</taxon>
        <taxon>Roseobacteraceae</taxon>
        <taxon>Poseidonocella</taxon>
    </lineage>
</organism>
<dbReference type="AlphaFoldDB" id="A0A1I6CV17"/>
<feature type="region of interest" description="Disordered" evidence="5">
    <location>
        <begin position="122"/>
        <end position="141"/>
    </location>
</feature>
<dbReference type="Gene3D" id="2.30.30.60">
    <property type="match status" value="1"/>
</dbReference>
<evidence type="ECO:0000256" key="4">
    <source>
        <dbReference type="ARBA" id="ARBA00023136"/>
    </source>
</evidence>
<dbReference type="SUPFAM" id="SSF50182">
    <property type="entry name" value="Sm-like ribonucleoproteins"/>
    <property type="match status" value="1"/>
</dbReference>
<evidence type="ECO:0000256" key="5">
    <source>
        <dbReference type="SAM" id="MobiDB-lite"/>
    </source>
</evidence>
<dbReference type="GO" id="GO:0016020">
    <property type="term" value="C:membrane"/>
    <property type="evidence" value="ECO:0007669"/>
    <property type="project" value="UniProtKB-SubCell"/>
</dbReference>
<comment type="subcellular location">
    <subcellularLocation>
        <location evidence="1">Membrane</location>
    </subcellularLocation>
</comment>
<evidence type="ECO:0000256" key="3">
    <source>
        <dbReference type="ARBA" id="ARBA00022989"/>
    </source>
</evidence>
<feature type="transmembrane region" description="Helical" evidence="6">
    <location>
        <begin position="207"/>
        <end position="233"/>
    </location>
</feature>